<evidence type="ECO:0000256" key="6">
    <source>
        <dbReference type="ARBA" id="ARBA00023054"/>
    </source>
</evidence>
<evidence type="ECO:0000256" key="7">
    <source>
        <dbReference type="ARBA" id="ARBA00023242"/>
    </source>
</evidence>
<evidence type="ECO:0000313" key="9">
    <source>
        <dbReference type="EMBL" id="JAC78889.1"/>
    </source>
</evidence>
<evidence type="ECO:0000256" key="1">
    <source>
        <dbReference type="ARBA" id="ARBA00004604"/>
    </source>
</evidence>
<proteinExistence type="inferred from homology"/>
<dbReference type="PANTHER" id="PTHR33911:SF1">
    <property type="entry name" value="RRNA-PROCESSING PROTEIN EFG1"/>
    <property type="match status" value="1"/>
</dbReference>
<evidence type="ECO:0000256" key="5">
    <source>
        <dbReference type="ARBA" id="ARBA00022552"/>
    </source>
</evidence>
<protein>
    <recommendedName>
        <fullName evidence="3">rRNA-processing protein EFG1</fullName>
    </recommendedName>
    <alternativeName>
        <fullName evidence="4">rRNA-processing protein efg1</fullName>
    </alternativeName>
</protein>
<gene>
    <name evidence="9" type="ORF">TSPGSL018_14047</name>
</gene>
<feature type="region of interest" description="Disordered" evidence="8">
    <location>
        <begin position="177"/>
        <end position="304"/>
    </location>
</feature>
<evidence type="ECO:0000256" key="8">
    <source>
        <dbReference type="SAM" id="MobiDB-lite"/>
    </source>
</evidence>
<organism evidence="9">
    <name type="scientific">Tetraselmis sp. GSL018</name>
    <dbReference type="NCBI Taxonomy" id="582737"/>
    <lineage>
        <taxon>Eukaryota</taxon>
        <taxon>Viridiplantae</taxon>
        <taxon>Chlorophyta</taxon>
        <taxon>core chlorophytes</taxon>
        <taxon>Chlorodendrophyceae</taxon>
        <taxon>Chlorodendrales</taxon>
        <taxon>Chlorodendraceae</taxon>
        <taxon>Tetraselmis</taxon>
    </lineage>
</organism>
<dbReference type="InterPro" id="IPR019310">
    <property type="entry name" value="Efg1"/>
</dbReference>
<keyword evidence="7" id="KW-0539">Nucleus</keyword>
<evidence type="ECO:0000256" key="3">
    <source>
        <dbReference type="ARBA" id="ARBA00018689"/>
    </source>
</evidence>
<feature type="compositionally biased region" description="Low complexity" evidence="8">
    <location>
        <begin position="422"/>
        <end position="442"/>
    </location>
</feature>
<dbReference type="GO" id="GO:0000462">
    <property type="term" value="P:maturation of SSU-rRNA from tricistronic rRNA transcript (SSU-rRNA, 5.8S rRNA, LSU-rRNA)"/>
    <property type="evidence" value="ECO:0007669"/>
    <property type="project" value="TreeGrafter"/>
</dbReference>
<sequence length="467" mass="50315">MKSIQPRTKFDRNNTSSTEKRRSKRSFKSLIRGCERVLAKDNLEPRARAAQELKLRKLKEEHEKHVKSERERKLAIRYHKVKFFERRKIERLVGKLEKLRKHAILNGDEDEVKRSTESLADAKDKLLYVTHFPKGEKYVSVLKGEGEHIEAERRRLMRLVKEQLREMALVTEADEGLGLGDDIGKATGEATPAGGIATPSQTAGPPQVEEPAARPRGSRRKPAPKAAAPTGEEVSAAVPGSNPEELAKGSAREAAGQEQCGPAAKAAPPASAEAARPGRALSVDLERPAEGSAHPEASAAKAPASLGVPLDEFAEFDDFFLTDAVTGELPASRPAPAPVPMDSQLSSDEERGMQIKARSQKARRAVGLNSRGGGEPAADRNRPRAPRRAHSKGQAPGKKTRDARGKAGSGRAETAFRPGKSAGVAKRAAGKVGARHAAPSGPSTGGPPKQPLRTRAEGGRKRRPKKK</sequence>
<accession>A0A061S769</accession>
<dbReference type="GO" id="GO:0030688">
    <property type="term" value="C:preribosome, small subunit precursor"/>
    <property type="evidence" value="ECO:0007669"/>
    <property type="project" value="TreeGrafter"/>
</dbReference>
<feature type="region of interest" description="Disordered" evidence="8">
    <location>
        <begin position="327"/>
        <end position="467"/>
    </location>
</feature>
<evidence type="ECO:0000256" key="2">
    <source>
        <dbReference type="ARBA" id="ARBA00006916"/>
    </source>
</evidence>
<keyword evidence="6" id="KW-0175">Coiled coil</keyword>
<comment type="subcellular location">
    <subcellularLocation>
        <location evidence="1">Nucleus</location>
        <location evidence="1">Nucleolus</location>
    </subcellularLocation>
</comment>
<dbReference type="AlphaFoldDB" id="A0A061S769"/>
<name>A0A061S769_9CHLO</name>
<dbReference type="Pfam" id="PF10153">
    <property type="entry name" value="Efg1"/>
    <property type="match status" value="1"/>
</dbReference>
<evidence type="ECO:0000256" key="4">
    <source>
        <dbReference type="ARBA" id="ARBA00019827"/>
    </source>
</evidence>
<feature type="region of interest" description="Disordered" evidence="8">
    <location>
        <begin position="1"/>
        <end position="27"/>
    </location>
</feature>
<dbReference type="PANTHER" id="PTHR33911">
    <property type="entry name" value="RRNA-PROCESSING PROTEIN EFG1"/>
    <property type="match status" value="1"/>
</dbReference>
<reference evidence="9" key="1">
    <citation type="submission" date="2014-05" db="EMBL/GenBank/DDBJ databases">
        <title>The transcriptome of the halophilic microalga Tetraselmis sp. GSL018 isolated from the Great Salt Lake, Utah.</title>
        <authorList>
            <person name="Jinkerson R.E."/>
            <person name="D'Adamo S."/>
            <person name="Posewitz M.C."/>
        </authorList>
    </citation>
    <scope>NUCLEOTIDE SEQUENCE</scope>
    <source>
        <strain evidence="9">GSL018</strain>
    </source>
</reference>
<dbReference type="GO" id="GO:0005730">
    <property type="term" value="C:nucleolus"/>
    <property type="evidence" value="ECO:0007669"/>
    <property type="project" value="UniProtKB-SubCell"/>
</dbReference>
<feature type="compositionally biased region" description="Low complexity" evidence="8">
    <location>
        <begin position="262"/>
        <end position="280"/>
    </location>
</feature>
<keyword evidence="5" id="KW-0698">rRNA processing</keyword>
<dbReference type="InterPro" id="IPR050786">
    <property type="entry name" value="EFG1_rRNA-proc"/>
</dbReference>
<feature type="compositionally biased region" description="Low complexity" evidence="8">
    <location>
        <begin position="292"/>
        <end position="304"/>
    </location>
</feature>
<comment type="similarity">
    <text evidence="2">Belongs to the EFG1 family.</text>
</comment>
<dbReference type="EMBL" id="GBEZ01006515">
    <property type="protein sequence ID" value="JAC78889.1"/>
    <property type="molecule type" value="Transcribed_RNA"/>
</dbReference>